<reference evidence="4" key="1">
    <citation type="submission" date="2012-12" db="EMBL/GenBank/DDBJ databases">
        <authorList>
            <person name="Hellsten U."/>
            <person name="Grimwood J."/>
            <person name="Chapman J.A."/>
            <person name="Shapiro H."/>
            <person name="Aerts A."/>
            <person name="Otillar R.P."/>
            <person name="Terry A.Y."/>
            <person name="Boore J.L."/>
            <person name="Simakov O."/>
            <person name="Marletaz F."/>
            <person name="Cho S.-J."/>
            <person name="Edsinger-Gonzales E."/>
            <person name="Havlak P."/>
            <person name="Kuo D.-H."/>
            <person name="Larsson T."/>
            <person name="Lv J."/>
            <person name="Arendt D."/>
            <person name="Savage R."/>
            <person name="Osoegawa K."/>
            <person name="de Jong P."/>
            <person name="Lindberg D.R."/>
            <person name="Seaver E.C."/>
            <person name="Weisblat D.A."/>
            <person name="Putnam N.H."/>
            <person name="Grigoriev I.V."/>
            <person name="Rokhsar D.S."/>
        </authorList>
    </citation>
    <scope>NUCLEOTIDE SEQUENCE</scope>
    <source>
        <strain evidence="4">I ESC-2004</strain>
    </source>
</reference>
<name>R7V2X9_CAPTE</name>
<dbReference type="GO" id="GO:0005694">
    <property type="term" value="C:chromosome"/>
    <property type="evidence" value="ECO:0007669"/>
    <property type="project" value="TreeGrafter"/>
</dbReference>
<dbReference type="AlphaFoldDB" id="R7V2X9"/>
<evidence type="ECO:0008006" key="5">
    <source>
        <dbReference type="Google" id="ProtNLM"/>
    </source>
</evidence>
<evidence type="ECO:0000313" key="4">
    <source>
        <dbReference type="Proteomes" id="UP000014760"/>
    </source>
</evidence>
<proteinExistence type="inferred from homology"/>
<accession>R7V2X9</accession>
<dbReference type="Proteomes" id="UP000014760">
    <property type="component" value="Unassembled WGS sequence"/>
</dbReference>
<reference evidence="3" key="3">
    <citation type="submission" date="2015-06" db="UniProtKB">
        <authorList>
            <consortium name="EnsemblMetazoa"/>
        </authorList>
    </citation>
    <scope>IDENTIFICATION</scope>
</reference>
<evidence type="ECO:0000256" key="1">
    <source>
        <dbReference type="ARBA" id="ARBA00005446"/>
    </source>
</evidence>
<gene>
    <name evidence="2" type="ORF">CAPTEDRAFT_186533</name>
</gene>
<evidence type="ECO:0000313" key="2">
    <source>
        <dbReference type="EMBL" id="ELU12847.1"/>
    </source>
</evidence>
<dbReference type="Gene3D" id="3.40.50.300">
    <property type="entry name" value="P-loop containing nucleotide triphosphate hydrolases"/>
    <property type="match status" value="2"/>
</dbReference>
<dbReference type="EMBL" id="AMQN01005298">
    <property type="status" value="NOT_ANNOTATED_CDS"/>
    <property type="molecule type" value="Genomic_DNA"/>
</dbReference>
<dbReference type="GO" id="GO:0000724">
    <property type="term" value="P:double-strand break repair via homologous recombination"/>
    <property type="evidence" value="ECO:0007669"/>
    <property type="project" value="TreeGrafter"/>
</dbReference>
<dbReference type="GO" id="GO:0000723">
    <property type="term" value="P:telomere maintenance"/>
    <property type="evidence" value="ECO:0007669"/>
    <property type="project" value="TreeGrafter"/>
</dbReference>
<reference evidence="2 4" key="2">
    <citation type="journal article" date="2013" name="Nature">
        <title>Insights into bilaterian evolution from three spiralian genomes.</title>
        <authorList>
            <person name="Simakov O."/>
            <person name="Marletaz F."/>
            <person name="Cho S.J."/>
            <person name="Edsinger-Gonzales E."/>
            <person name="Havlak P."/>
            <person name="Hellsten U."/>
            <person name="Kuo D.H."/>
            <person name="Larsson T."/>
            <person name="Lv J."/>
            <person name="Arendt D."/>
            <person name="Savage R."/>
            <person name="Osoegawa K."/>
            <person name="de Jong P."/>
            <person name="Grimwood J."/>
            <person name="Chapman J.A."/>
            <person name="Shapiro H."/>
            <person name="Aerts A."/>
            <person name="Otillar R.P."/>
            <person name="Terry A.Y."/>
            <person name="Boore J.L."/>
            <person name="Grigoriev I.V."/>
            <person name="Lindberg D.R."/>
            <person name="Seaver E.C."/>
            <person name="Weisblat D.A."/>
            <person name="Putnam N.H."/>
            <person name="Rokhsar D.S."/>
        </authorList>
    </citation>
    <scope>NUCLEOTIDE SEQUENCE</scope>
    <source>
        <strain evidence="2 4">I ESC-2004</strain>
    </source>
</reference>
<dbReference type="STRING" id="283909.R7V2X9"/>
<keyword evidence="4" id="KW-1185">Reference proteome</keyword>
<evidence type="ECO:0000313" key="3">
    <source>
        <dbReference type="EnsemblMetazoa" id="CapteP186533"/>
    </source>
</evidence>
<dbReference type="InterPro" id="IPR027417">
    <property type="entry name" value="P-loop_NTPase"/>
</dbReference>
<dbReference type="GO" id="GO:0009378">
    <property type="term" value="F:four-way junction helicase activity"/>
    <property type="evidence" value="ECO:0007669"/>
    <property type="project" value="TreeGrafter"/>
</dbReference>
<dbReference type="HOGENOM" id="CLU_1455743_0_0_1"/>
<dbReference type="GO" id="GO:0005654">
    <property type="term" value="C:nucleoplasm"/>
    <property type="evidence" value="ECO:0007669"/>
    <property type="project" value="TreeGrafter"/>
</dbReference>
<dbReference type="PANTHER" id="PTHR13710:SF157">
    <property type="entry name" value="DNA HELICASE"/>
    <property type="match status" value="1"/>
</dbReference>
<dbReference type="GO" id="GO:0005737">
    <property type="term" value="C:cytoplasm"/>
    <property type="evidence" value="ECO:0007669"/>
    <property type="project" value="TreeGrafter"/>
</dbReference>
<dbReference type="OrthoDB" id="10040197at2759"/>
<dbReference type="GO" id="GO:0043138">
    <property type="term" value="F:3'-5' DNA helicase activity"/>
    <property type="evidence" value="ECO:0007669"/>
    <property type="project" value="TreeGrafter"/>
</dbReference>
<protein>
    <recommendedName>
        <fullName evidence="5">Helicase ATP-binding domain-containing protein</fullName>
    </recommendedName>
</protein>
<dbReference type="EMBL" id="KB295624">
    <property type="protein sequence ID" value="ELU12847.1"/>
    <property type="molecule type" value="Genomic_DNA"/>
</dbReference>
<sequence>MDASYPLLVVLERIVFLANWNRQREAIAFLLGGHDVLGILPTGFGKNLIMYLLPLLQDELSKLLAYSILGELKIAHLAILNRKDWGEEFRPDFARVGELRSLVCPSTRTLILTATILADMRNRVLSLLHLPGKQVKTITKQPDRPNIFLSLVPDVWREDMPEWLHDYTVFITAKGLEFPKSIIYCR</sequence>
<organism evidence="2">
    <name type="scientific">Capitella teleta</name>
    <name type="common">Polychaete worm</name>
    <dbReference type="NCBI Taxonomy" id="283909"/>
    <lineage>
        <taxon>Eukaryota</taxon>
        <taxon>Metazoa</taxon>
        <taxon>Spiralia</taxon>
        <taxon>Lophotrochozoa</taxon>
        <taxon>Annelida</taxon>
        <taxon>Polychaeta</taxon>
        <taxon>Sedentaria</taxon>
        <taxon>Scolecida</taxon>
        <taxon>Capitellidae</taxon>
        <taxon>Capitella</taxon>
    </lineage>
</organism>
<comment type="similarity">
    <text evidence="1">Belongs to the helicase family. RecQ subfamily.</text>
</comment>
<dbReference type="SUPFAM" id="SSF52540">
    <property type="entry name" value="P-loop containing nucleoside triphosphate hydrolases"/>
    <property type="match status" value="1"/>
</dbReference>
<dbReference type="PANTHER" id="PTHR13710">
    <property type="entry name" value="DNA HELICASE RECQ FAMILY MEMBER"/>
    <property type="match status" value="1"/>
</dbReference>
<dbReference type="EnsemblMetazoa" id="CapteT186533">
    <property type="protein sequence ID" value="CapteP186533"/>
    <property type="gene ID" value="CapteG186533"/>
</dbReference>